<dbReference type="InterPro" id="IPR001783">
    <property type="entry name" value="Lumazine-bd"/>
</dbReference>
<dbReference type="EC" id="2.5.1.9" evidence="5 10"/>
<organism evidence="13 14">
    <name type="scientific">Thermodesulfovibrio yellowstonii</name>
    <dbReference type="NCBI Taxonomy" id="28262"/>
    <lineage>
        <taxon>Bacteria</taxon>
        <taxon>Pseudomonadati</taxon>
        <taxon>Nitrospirota</taxon>
        <taxon>Thermodesulfovibrionia</taxon>
        <taxon>Thermodesulfovibrionales</taxon>
        <taxon>Thermodesulfovibrionaceae</taxon>
        <taxon>Thermodesulfovibrio</taxon>
    </lineage>
</organism>
<accession>A0A9W6GET6</accession>
<dbReference type="AlphaFoldDB" id="A0A9W6GET6"/>
<feature type="domain" description="Lumazine-binding" evidence="12">
    <location>
        <begin position="99"/>
        <end position="195"/>
    </location>
</feature>
<dbReference type="NCBIfam" id="NF006767">
    <property type="entry name" value="PRK09289.1"/>
    <property type="match status" value="1"/>
</dbReference>
<dbReference type="GO" id="GO:0009231">
    <property type="term" value="P:riboflavin biosynthetic process"/>
    <property type="evidence" value="ECO:0007669"/>
    <property type="project" value="UniProtKB-KW"/>
</dbReference>
<evidence type="ECO:0000256" key="6">
    <source>
        <dbReference type="ARBA" id="ARBA00013950"/>
    </source>
</evidence>
<comment type="caution">
    <text evidence="13">The sequence shown here is derived from an EMBL/GenBank/DDBJ whole genome shotgun (WGS) entry which is preliminary data.</text>
</comment>
<comment type="function">
    <text evidence="2">Catalyzes the dismutation of two molecules of 6,7-dimethyl-8-ribityllumazine, resulting in the formation of riboflavin and 5-amino-6-(D-ribitylamino)uracil.</text>
</comment>
<dbReference type="PIRSF" id="PIRSF000498">
    <property type="entry name" value="Riboflavin_syn_A"/>
    <property type="match status" value="1"/>
</dbReference>
<dbReference type="Proteomes" id="UP001144297">
    <property type="component" value="Unassembled WGS sequence"/>
</dbReference>
<name>A0A9W6GET6_9BACT</name>
<reference evidence="13" key="1">
    <citation type="submission" date="2022-12" db="EMBL/GenBank/DDBJ databases">
        <title>Reference genome sequencing for broad-spectrum identification of bacterial and archaeal isolates by mass spectrometry.</title>
        <authorList>
            <person name="Sekiguchi Y."/>
            <person name="Tourlousse D.M."/>
        </authorList>
    </citation>
    <scope>NUCLEOTIDE SEQUENCE</scope>
    <source>
        <strain evidence="13">TSL-P1</strain>
    </source>
</reference>
<protein>
    <recommendedName>
        <fullName evidence="6 10">Riboflavin synthase</fullName>
        <ecNumber evidence="5 10">2.5.1.9</ecNumber>
    </recommendedName>
</protein>
<evidence type="ECO:0000256" key="4">
    <source>
        <dbReference type="ARBA" id="ARBA00011233"/>
    </source>
</evidence>
<feature type="repeat" description="Lumazine-binding" evidence="11">
    <location>
        <begin position="99"/>
        <end position="195"/>
    </location>
</feature>
<proteinExistence type="predicted"/>
<gene>
    <name evidence="13" type="primary">ribE</name>
    <name evidence="13" type="ORF">TISLANDTSLP1_03270</name>
</gene>
<dbReference type="InterPro" id="IPR017938">
    <property type="entry name" value="Riboflavin_synthase-like_b-brl"/>
</dbReference>
<evidence type="ECO:0000313" key="13">
    <source>
        <dbReference type="EMBL" id="GLI52634.1"/>
    </source>
</evidence>
<dbReference type="Gene3D" id="2.40.30.20">
    <property type="match status" value="2"/>
</dbReference>
<feature type="domain" description="Lumazine-binding" evidence="12">
    <location>
        <begin position="1"/>
        <end position="98"/>
    </location>
</feature>
<dbReference type="FunFam" id="2.40.30.20:FF:000003">
    <property type="entry name" value="Riboflavin synthase, alpha subunit"/>
    <property type="match status" value="1"/>
</dbReference>
<keyword evidence="8" id="KW-0808">Transferase</keyword>
<feature type="repeat" description="Lumazine-binding" evidence="11">
    <location>
        <begin position="1"/>
        <end position="98"/>
    </location>
</feature>
<dbReference type="NCBIfam" id="TIGR00187">
    <property type="entry name" value="ribE"/>
    <property type="match status" value="1"/>
</dbReference>
<dbReference type="InterPro" id="IPR023366">
    <property type="entry name" value="ATP_synth_asu-like_sf"/>
</dbReference>
<dbReference type="Pfam" id="PF00677">
    <property type="entry name" value="Lum_binding"/>
    <property type="match status" value="2"/>
</dbReference>
<dbReference type="EMBL" id="BSDX01000001">
    <property type="protein sequence ID" value="GLI52634.1"/>
    <property type="molecule type" value="Genomic_DNA"/>
</dbReference>
<evidence type="ECO:0000256" key="3">
    <source>
        <dbReference type="ARBA" id="ARBA00004887"/>
    </source>
</evidence>
<evidence type="ECO:0000256" key="10">
    <source>
        <dbReference type="NCBIfam" id="TIGR00187"/>
    </source>
</evidence>
<evidence type="ECO:0000313" key="14">
    <source>
        <dbReference type="Proteomes" id="UP001144297"/>
    </source>
</evidence>
<sequence>MFTGIIVELGKIHEVQKLAQGARLKVFSKKLIDNSNIGDSISVNGVCLTICEMDKSKNIISFDVSHETLQKTTLGELKKDEYVNLEPALTLNTRLGGHLVSGHVEGIGKIRKIEKIGNDLKIEIEAPEEILRYCIKKGSITVDGISLTIVDILSDSFTVVVIPHTANMTTIGLKKVGDKVNLESDIIAKYVEKFVNQSVNVKEERLLGKLRDYGYI</sequence>
<evidence type="ECO:0000256" key="9">
    <source>
        <dbReference type="ARBA" id="ARBA00022737"/>
    </source>
</evidence>
<keyword evidence="7" id="KW-0686">Riboflavin biosynthesis</keyword>
<evidence type="ECO:0000256" key="5">
    <source>
        <dbReference type="ARBA" id="ARBA00012827"/>
    </source>
</evidence>
<dbReference type="SUPFAM" id="SSF63380">
    <property type="entry name" value="Riboflavin synthase domain-like"/>
    <property type="match status" value="2"/>
</dbReference>
<dbReference type="GO" id="GO:0004746">
    <property type="term" value="F:riboflavin synthase activity"/>
    <property type="evidence" value="ECO:0007669"/>
    <property type="project" value="UniProtKB-UniRule"/>
</dbReference>
<evidence type="ECO:0000256" key="7">
    <source>
        <dbReference type="ARBA" id="ARBA00022619"/>
    </source>
</evidence>
<comment type="catalytic activity">
    <reaction evidence="1">
        <text>2 6,7-dimethyl-8-(1-D-ribityl)lumazine + H(+) = 5-amino-6-(D-ribitylamino)uracil + riboflavin</text>
        <dbReference type="Rhea" id="RHEA:20772"/>
        <dbReference type="ChEBI" id="CHEBI:15378"/>
        <dbReference type="ChEBI" id="CHEBI:15934"/>
        <dbReference type="ChEBI" id="CHEBI:57986"/>
        <dbReference type="ChEBI" id="CHEBI:58201"/>
        <dbReference type="EC" id="2.5.1.9"/>
    </reaction>
</comment>
<keyword evidence="9" id="KW-0677">Repeat</keyword>
<evidence type="ECO:0000256" key="11">
    <source>
        <dbReference type="PROSITE-ProRule" id="PRU00524"/>
    </source>
</evidence>
<dbReference type="CDD" id="cd00402">
    <property type="entry name" value="Riboflavin_synthase_like"/>
    <property type="match status" value="1"/>
</dbReference>
<dbReference type="NCBIfam" id="NF009566">
    <property type="entry name" value="PRK13020.1"/>
    <property type="match status" value="1"/>
</dbReference>
<evidence type="ECO:0000256" key="8">
    <source>
        <dbReference type="ARBA" id="ARBA00022679"/>
    </source>
</evidence>
<evidence type="ECO:0000256" key="2">
    <source>
        <dbReference type="ARBA" id="ARBA00002803"/>
    </source>
</evidence>
<dbReference type="FunFam" id="2.40.30.20:FF:000004">
    <property type="entry name" value="Riboflavin synthase, alpha subunit"/>
    <property type="match status" value="1"/>
</dbReference>
<dbReference type="PANTHER" id="PTHR21098:SF12">
    <property type="entry name" value="RIBOFLAVIN SYNTHASE"/>
    <property type="match status" value="1"/>
</dbReference>
<evidence type="ECO:0000259" key="12">
    <source>
        <dbReference type="PROSITE" id="PS51177"/>
    </source>
</evidence>
<dbReference type="InterPro" id="IPR026017">
    <property type="entry name" value="Lumazine-bd_dom"/>
</dbReference>
<comment type="subunit">
    <text evidence="4">Homotrimer.</text>
</comment>
<dbReference type="PANTHER" id="PTHR21098">
    <property type="entry name" value="RIBOFLAVIN SYNTHASE ALPHA CHAIN"/>
    <property type="match status" value="1"/>
</dbReference>
<dbReference type="PROSITE" id="PS51177">
    <property type="entry name" value="LUMAZINE_BIND"/>
    <property type="match status" value="2"/>
</dbReference>
<evidence type="ECO:0000256" key="1">
    <source>
        <dbReference type="ARBA" id="ARBA00000968"/>
    </source>
</evidence>
<keyword evidence="14" id="KW-1185">Reference proteome</keyword>
<comment type="pathway">
    <text evidence="3">Cofactor biosynthesis; riboflavin biosynthesis; riboflavin from 2-hydroxy-3-oxobutyl phosphate and 5-amino-6-(D-ribitylamino)uracil: step 2/2.</text>
</comment>